<protein>
    <submittedName>
        <fullName evidence="10">Glycosyltransferase family 2, polysaccharide synthase</fullName>
    </submittedName>
</protein>
<dbReference type="EMBL" id="AZHD01000020">
    <property type="protein sequence ID" value="OAA55304.1"/>
    <property type="molecule type" value="Genomic_DNA"/>
</dbReference>
<feature type="transmembrane region" description="Helical" evidence="9">
    <location>
        <begin position="276"/>
        <end position="299"/>
    </location>
</feature>
<evidence type="ECO:0000256" key="5">
    <source>
        <dbReference type="ARBA" id="ARBA00022989"/>
    </source>
</evidence>
<comment type="subcellular location">
    <subcellularLocation>
        <location evidence="1">Membrane</location>
    </subcellularLocation>
</comment>
<evidence type="ECO:0000256" key="7">
    <source>
        <dbReference type="ARBA" id="ARBA00023180"/>
    </source>
</evidence>
<gene>
    <name evidence="10" type="ORF">SPI_08399</name>
</gene>
<evidence type="ECO:0000256" key="3">
    <source>
        <dbReference type="ARBA" id="ARBA00022679"/>
    </source>
</evidence>
<dbReference type="OrthoDB" id="3828420at2759"/>
<evidence type="ECO:0000256" key="1">
    <source>
        <dbReference type="ARBA" id="ARBA00004370"/>
    </source>
</evidence>
<evidence type="ECO:0000256" key="4">
    <source>
        <dbReference type="ARBA" id="ARBA00022692"/>
    </source>
</evidence>
<evidence type="ECO:0000256" key="2">
    <source>
        <dbReference type="ARBA" id="ARBA00022676"/>
    </source>
</evidence>
<keyword evidence="5 9" id="KW-1133">Transmembrane helix</keyword>
<dbReference type="Pfam" id="PF13641">
    <property type="entry name" value="Glyco_tranf_2_3"/>
    <property type="match status" value="1"/>
</dbReference>
<feature type="transmembrane region" description="Helical" evidence="9">
    <location>
        <begin position="343"/>
        <end position="363"/>
    </location>
</feature>
<comment type="caution">
    <text evidence="10">The sequence shown here is derived from an EMBL/GenBank/DDBJ whole genome shotgun (WGS) entry which is preliminary data.</text>
</comment>
<dbReference type="SUPFAM" id="SSF53448">
    <property type="entry name" value="Nucleotide-diphospho-sugar transferases"/>
    <property type="match status" value="1"/>
</dbReference>
<keyword evidence="11" id="KW-1185">Reference proteome</keyword>
<dbReference type="PANTHER" id="PTHR47844">
    <property type="entry name" value="SYNTHASE CPS1, PUTATIVE (AFU_ORTHOLOGUE AFUA_7G02500)-RELATED"/>
    <property type="match status" value="1"/>
</dbReference>
<keyword evidence="3 10" id="KW-0808">Transferase</keyword>
<name>A0A167N9W6_9HYPO</name>
<dbReference type="CDD" id="cd06434">
    <property type="entry name" value="GT2_HAS"/>
    <property type="match status" value="1"/>
</dbReference>
<evidence type="ECO:0000256" key="8">
    <source>
        <dbReference type="SAM" id="MobiDB-lite"/>
    </source>
</evidence>
<sequence length="445" mass="50834">MPIPEKPSFGPQDVTVVIPTIHHVFEELRSSLQSIIACEPFELILVTTASKSLALEKLADSLRASGYHSIRVLSTNVANKRLQVCQALPEIRTKITVLADDDVFWPKTLIPWILAPFEDAGIGGVGTCQRVQRVRTGPWSARIFNWLGAAYIERRNFEISATHNIDGGTSCMSGRTGAYRSEILQSHEFLEGFQTEHWGKYILNADDDNFVTRWLVSHQLKTWVQYERACEVETTLENSSKFLYQCSRWARSNWRSNWTSLVRERYVWTQQPWSTYALHIATFTSLAILVDPLLLYSCWRATQDWAPVTRQYAFWAQFVFMFGFTKVVKLMGLFLRNPSDIKFLPVSVVFGYFHGLIKLYALFTLRMTSWGSREDADTNDNMRLAPRPTSSPILKTPSLSGFRLPQYASTHSLSSLWLSGKTAQKQSRPWRDVSEKTGLLEASSH</sequence>
<feature type="region of interest" description="Disordered" evidence="8">
    <location>
        <begin position="424"/>
        <end position="445"/>
    </location>
</feature>
<evidence type="ECO:0000313" key="10">
    <source>
        <dbReference type="EMBL" id="OAA55304.1"/>
    </source>
</evidence>
<keyword evidence="6 9" id="KW-0472">Membrane</keyword>
<reference evidence="10 11" key="1">
    <citation type="journal article" date="2016" name="Genome Biol. Evol.">
        <title>Divergent and convergent evolution of fungal pathogenicity.</title>
        <authorList>
            <person name="Shang Y."/>
            <person name="Xiao G."/>
            <person name="Zheng P."/>
            <person name="Cen K."/>
            <person name="Zhan S."/>
            <person name="Wang C."/>
        </authorList>
    </citation>
    <scope>NUCLEOTIDE SEQUENCE [LARGE SCALE GENOMIC DNA]</scope>
    <source>
        <strain evidence="10 11">RCEF 264</strain>
    </source>
</reference>
<keyword evidence="4 9" id="KW-0812">Transmembrane</keyword>
<dbReference type="Gene3D" id="3.90.550.10">
    <property type="entry name" value="Spore Coat Polysaccharide Biosynthesis Protein SpsA, Chain A"/>
    <property type="match status" value="1"/>
</dbReference>
<dbReference type="AlphaFoldDB" id="A0A167N9W6"/>
<organism evidence="10 11">
    <name type="scientific">Niveomyces insectorum RCEF 264</name>
    <dbReference type="NCBI Taxonomy" id="1081102"/>
    <lineage>
        <taxon>Eukaryota</taxon>
        <taxon>Fungi</taxon>
        <taxon>Dikarya</taxon>
        <taxon>Ascomycota</taxon>
        <taxon>Pezizomycotina</taxon>
        <taxon>Sordariomycetes</taxon>
        <taxon>Hypocreomycetidae</taxon>
        <taxon>Hypocreales</taxon>
        <taxon>Cordycipitaceae</taxon>
        <taxon>Niveomyces</taxon>
    </lineage>
</organism>
<feature type="transmembrane region" description="Helical" evidence="9">
    <location>
        <begin position="311"/>
        <end position="331"/>
    </location>
</feature>
<dbReference type="STRING" id="1081102.A0A167N9W6"/>
<evidence type="ECO:0000256" key="9">
    <source>
        <dbReference type="SAM" id="Phobius"/>
    </source>
</evidence>
<keyword evidence="7" id="KW-0325">Glycoprotein</keyword>
<evidence type="ECO:0000313" key="11">
    <source>
        <dbReference type="Proteomes" id="UP000076874"/>
    </source>
</evidence>
<dbReference type="GO" id="GO:0016020">
    <property type="term" value="C:membrane"/>
    <property type="evidence" value="ECO:0007669"/>
    <property type="project" value="UniProtKB-SubCell"/>
</dbReference>
<dbReference type="PANTHER" id="PTHR47844:SF1">
    <property type="entry name" value="EXOSTOSIN-LIKE 2"/>
    <property type="match status" value="1"/>
</dbReference>
<dbReference type="GO" id="GO:0016757">
    <property type="term" value="F:glycosyltransferase activity"/>
    <property type="evidence" value="ECO:0007669"/>
    <property type="project" value="UniProtKB-KW"/>
</dbReference>
<dbReference type="InterPro" id="IPR029044">
    <property type="entry name" value="Nucleotide-diphossugar_trans"/>
</dbReference>
<dbReference type="Proteomes" id="UP000076874">
    <property type="component" value="Unassembled WGS sequence"/>
</dbReference>
<dbReference type="InterPro" id="IPR052427">
    <property type="entry name" value="Glycosyltrans_GT2/GT47"/>
</dbReference>
<proteinExistence type="predicted"/>
<accession>A0A167N9W6</accession>
<keyword evidence="2" id="KW-0328">Glycosyltransferase</keyword>
<evidence type="ECO:0000256" key="6">
    <source>
        <dbReference type="ARBA" id="ARBA00023136"/>
    </source>
</evidence>